<evidence type="ECO:0000313" key="11">
    <source>
        <dbReference type="EMBL" id="VVT45150.1"/>
    </source>
</evidence>
<dbReference type="Gene3D" id="1.10.8.60">
    <property type="match status" value="1"/>
</dbReference>
<reference evidence="11 12" key="1">
    <citation type="submission" date="2019-09" db="EMBL/GenBank/DDBJ databases">
        <authorList>
            <person name="Brejova B."/>
        </authorList>
    </citation>
    <scope>NUCLEOTIDE SEQUENCE [LARGE SCALE GENOMIC DNA]</scope>
</reference>
<proteinExistence type="inferred from homology"/>
<evidence type="ECO:0000256" key="7">
    <source>
        <dbReference type="SAM" id="Coils"/>
    </source>
</evidence>
<comment type="similarity">
    <text evidence="1 6">Belongs to the ClpA/ClpB family.</text>
</comment>
<sequence length="833" mass="92770">MNRIVSSSNAQSLALRRMAKPSLASLRAPLCGGCCGVQHRTLLTQSSSTPLQRNNSSNNSLLKRNSLLKASPNMLGACRSYATGGGNNPGNFNFRMNPNQQGAEAEKPALEEFGVDLTQMAREGKLDAVIGRDEEIRRTIQILSRRTKNNPALIGNAGTGKTAIMEGLAQRIVRGEVPESMKEKRVIALDLGSLISGAKFRGDFEERLKKVLKEVNEAEGKVILFVDELHILLGLGKAEGAVDASNLLKPALARGQLQCCGATTIDEYRKYIEKDAALARRFQAVLVKEPTVPDTISILRGLKERYEVHHGVRITDAALVTSAVYSNRYITDRFLPDKAIDLVDEACSALRLQHESKPDVIQQLDRQIMTIQIELESLKKETDPISVERREKLEKDLELKKEEVQRLTEVWDKEREGIENIKKAKVDLEQARLDLEIAQRTGDFGKASELQYSTIPELISKIPKETAPNDANGNTLLHDSVTSEDIANVVSRMTGIPTQSLMKGEKDKLLYMEDSLKTRVVGQDEAIHAISDAVRLQRAGLTSEKRPVGSFMFLGPTGTGKTELTKALAEFLFDDEGAVVRFDMSEFQERHSVSRLIGSPPGYVGYEESGELTEAVKRKPYAVVLFDEFEKAHPDVSKLLLQVLDEGKLTDSKGQKVDFRNTIIVMTSNIGQEILIADEEVDKNESGQVSAQTKEKVLNVMKQYYPPEFINRLDDTIVFNRLSKQSLRKIVDIRLEEVLERLASRRITLDVSPESKQWLADKGYDPRYGARPLNRLIQKQVLNPLAMHLIQGKVRAGETVEIVVDKDDHLQVLPNHEAGPESEGPETIDHSED</sequence>
<dbReference type="InterPro" id="IPR019489">
    <property type="entry name" value="Clp_ATPase_C"/>
</dbReference>
<dbReference type="Pfam" id="PF10431">
    <property type="entry name" value="ClpB_D2-small"/>
    <property type="match status" value="1"/>
</dbReference>
<feature type="domain" description="AAA+ ATPase" evidence="9">
    <location>
        <begin position="147"/>
        <end position="291"/>
    </location>
</feature>
<feature type="domain" description="AAA+ ATPase" evidence="9">
    <location>
        <begin position="547"/>
        <end position="686"/>
    </location>
</feature>
<dbReference type="GO" id="GO:0034605">
    <property type="term" value="P:cellular response to heat"/>
    <property type="evidence" value="ECO:0007669"/>
    <property type="project" value="TreeGrafter"/>
</dbReference>
<dbReference type="PROSITE" id="PS00871">
    <property type="entry name" value="CLPAB_2"/>
    <property type="match status" value="1"/>
</dbReference>
<dbReference type="SMART" id="SM00382">
    <property type="entry name" value="AAA"/>
    <property type="match status" value="2"/>
</dbReference>
<dbReference type="GO" id="GO:0043335">
    <property type="term" value="P:protein unfolding"/>
    <property type="evidence" value="ECO:0007669"/>
    <property type="project" value="TreeGrafter"/>
</dbReference>
<keyword evidence="4 6" id="KW-0067">ATP-binding</keyword>
<keyword evidence="2" id="KW-0677">Repeat</keyword>
<dbReference type="InterPro" id="IPR003593">
    <property type="entry name" value="AAA+_ATPase"/>
</dbReference>
<dbReference type="FunFam" id="1.10.8.60:FF:000017">
    <property type="entry name" value="ATP-dependent chaperone ClpB"/>
    <property type="match status" value="1"/>
</dbReference>
<evidence type="ECO:0000259" key="10">
    <source>
        <dbReference type="SMART" id="SM01086"/>
    </source>
</evidence>
<organism evidence="11 12">
    <name type="scientific">Magnusiomyces paraingens</name>
    <dbReference type="NCBI Taxonomy" id="2606893"/>
    <lineage>
        <taxon>Eukaryota</taxon>
        <taxon>Fungi</taxon>
        <taxon>Dikarya</taxon>
        <taxon>Ascomycota</taxon>
        <taxon>Saccharomycotina</taxon>
        <taxon>Dipodascomycetes</taxon>
        <taxon>Dipodascales</taxon>
        <taxon>Dipodascaceae</taxon>
        <taxon>Magnusiomyces</taxon>
    </lineage>
</organism>
<dbReference type="PRINTS" id="PR00300">
    <property type="entry name" value="CLPPROTEASEA"/>
</dbReference>
<dbReference type="EMBL" id="CABVLU010000001">
    <property type="protein sequence ID" value="VVT45150.1"/>
    <property type="molecule type" value="Genomic_DNA"/>
</dbReference>
<keyword evidence="3 6" id="KW-0547">Nucleotide-binding</keyword>
<keyword evidence="12" id="KW-1185">Reference proteome</keyword>
<dbReference type="InterPro" id="IPR028299">
    <property type="entry name" value="ClpA/B_CS2"/>
</dbReference>
<dbReference type="Pfam" id="PF17871">
    <property type="entry name" value="AAA_lid_9"/>
    <property type="match status" value="1"/>
</dbReference>
<dbReference type="FunFam" id="3.40.50.300:FF:000120">
    <property type="entry name" value="ATP-dependent chaperone ClpB"/>
    <property type="match status" value="1"/>
</dbReference>
<dbReference type="InterPro" id="IPR027417">
    <property type="entry name" value="P-loop_NTPase"/>
</dbReference>
<dbReference type="Proteomes" id="UP000398389">
    <property type="component" value="Unassembled WGS sequence"/>
</dbReference>
<evidence type="ECO:0000256" key="1">
    <source>
        <dbReference type="ARBA" id="ARBA00008675"/>
    </source>
</evidence>
<evidence type="ECO:0000259" key="9">
    <source>
        <dbReference type="SMART" id="SM00382"/>
    </source>
</evidence>
<dbReference type="InterPro" id="IPR003959">
    <property type="entry name" value="ATPase_AAA_core"/>
</dbReference>
<dbReference type="AlphaFoldDB" id="A0A5E8B2Y8"/>
<protein>
    <recommendedName>
        <fullName evidence="13">Clp R domain-containing protein</fullName>
    </recommendedName>
</protein>
<dbReference type="InterPro" id="IPR001270">
    <property type="entry name" value="ClpA/B"/>
</dbReference>
<dbReference type="GO" id="GO:0042026">
    <property type="term" value="P:protein refolding"/>
    <property type="evidence" value="ECO:0007669"/>
    <property type="project" value="TreeGrafter"/>
</dbReference>
<evidence type="ECO:0000313" key="12">
    <source>
        <dbReference type="Proteomes" id="UP000398389"/>
    </source>
</evidence>
<evidence type="ECO:0000256" key="2">
    <source>
        <dbReference type="ARBA" id="ARBA00022737"/>
    </source>
</evidence>
<dbReference type="GO" id="GO:0016887">
    <property type="term" value="F:ATP hydrolysis activity"/>
    <property type="evidence" value="ECO:0007669"/>
    <property type="project" value="InterPro"/>
</dbReference>
<gene>
    <name evidence="11" type="ORF">SAPINGB_P000654</name>
</gene>
<evidence type="ECO:0008006" key="13">
    <source>
        <dbReference type="Google" id="ProtNLM"/>
    </source>
</evidence>
<dbReference type="SUPFAM" id="SSF52540">
    <property type="entry name" value="P-loop containing nucleoside triphosphate hydrolases"/>
    <property type="match status" value="2"/>
</dbReference>
<evidence type="ECO:0000256" key="5">
    <source>
        <dbReference type="ARBA" id="ARBA00023186"/>
    </source>
</evidence>
<dbReference type="RefSeq" id="XP_031851268.1">
    <property type="nucleotide sequence ID" value="XM_031995377.1"/>
</dbReference>
<evidence type="ECO:0000256" key="6">
    <source>
        <dbReference type="RuleBase" id="RU004432"/>
    </source>
</evidence>
<evidence type="ECO:0000256" key="3">
    <source>
        <dbReference type="ARBA" id="ARBA00022741"/>
    </source>
</evidence>
<accession>A0A5E8B2Y8</accession>
<name>A0A5E8B2Y8_9ASCO</name>
<dbReference type="OrthoDB" id="47330at2759"/>
<dbReference type="InterPro" id="IPR050130">
    <property type="entry name" value="ClpA_ClpB"/>
</dbReference>
<evidence type="ECO:0000256" key="4">
    <source>
        <dbReference type="ARBA" id="ARBA00022840"/>
    </source>
</evidence>
<dbReference type="PANTHER" id="PTHR11638">
    <property type="entry name" value="ATP-DEPENDENT CLP PROTEASE"/>
    <property type="match status" value="1"/>
</dbReference>
<keyword evidence="7" id="KW-0175">Coiled coil</keyword>
<dbReference type="CDD" id="cd00009">
    <property type="entry name" value="AAA"/>
    <property type="match status" value="1"/>
</dbReference>
<dbReference type="Pfam" id="PF07724">
    <property type="entry name" value="AAA_2"/>
    <property type="match status" value="1"/>
</dbReference>
<dbReference type="PROSITE" id="PS00870">
    <property type="entry name" value="CLPAB_1"/>
    <property type="match status" value="1"/>
</dbReference>
<evidence type="ECO:0000256" key="8">
    <source>
        <dbReference type="SAM" id="MobiDB-lite"/>
    </source>
</evidence>
<dbReference type="InterPro" id="IPR018368">
    <property type="entry name" value="ClpA/B_CS1"/>
</dbReference>
<keyword evidence="5 6" id="KW-0143">Chaperone</keyword>
<feature type="domain" description="Clp ATPase C-terminal" evidence="10">
    <location>
        <begin position="722"/>
        <end position="812"/>
    </location>
</feature>
<dbReference type="PANTHER" id="PTHR11638:SF176">
    <property type="entry name" value="HEAT SHOCK PROTEIN 78, MITOCHONDRIAL"/>
    <property type="match status" value="1"/>
</dbReference>
<dbReference type="GO" id="GO:0005524">
    <property type="term" value="F:ATP binding"/>
    <property type="evidence" value="ECO:0007669"/>
    <property type="project" value="UniProtKB-KW"/>
</dbReference>
<dbReference type="CDD" id="cd19499">
    <property type="entry name" value="RecA-like_ClpB_Hsp104-like"/>
    <property type="match status" value="1"/>
</dbReference>
<dbReference type="GO" id="GO:0005759">
    <property type="term" value="C:mitochondrial matrix"/>
    <property type="evidence" value="ECO:0007669"/>
    <property type="project" value="TreeGrafter"/>
</dbReference>
<dbReference type="InterPro" id="IPR041546">
    <property type="entry name" value="ClpA/ClpB_AAA_lid"/>
</dbReference>
<dbReference type="FunFam" id="3.40.50.300:FF:000010">
    <property type="entry name" value="Chaperone clpB 1, putative"/>
    <property type="match status" value="1"/>
</dbReference>
<dbReference type="Pfam" id="PF00004">
    <property type="entry name" value="AAA"/>
    <property type="match status" value="1"/>
</dbReference>
<feature type="region of interest" description="Disordered" evidence="8">
    <location>
        <begin position="811"/>
        <end position="833"/>
    </location>
</feature>
<dbReference type="Gene3D" id="3.40.50.300">
    <property type="entry name" value="P-loop containing nucleotide triphosphate hydrolases"/>
    <property type="match status" value="3"/>
</dbReference>
<dbReference type="GeneID" id="43579477"/>
<dbReference type="SMART" id="SM01086">
    <property type="entry name" value="ClpB_D2-small"/>
    <property type="match status" value="1"/>
</dbReference>
<feature type="coiled-coil region" evidence="7">
    <location>
        <begin position="361"/>
        <end position="441"/>
    </location>
</feature>
<dbReference type="FunFam" id="3.40.50.300:FF:000025">
    <property type="entry name" value="ATP-dependent Clp protease subunit"/>
    <property type="match status" value="1"/>
</dbReference>